<evidence type="ECO:0000313" key="8">
    <source>
        <dbReference type="Proteomes" id="UP001497383"/>
    </source>
</evidence>
<dbReference type="Proteomes" id="UP001497383">
    <property type="component" value="Chromosome 1"/>
</dbReference>
<dbReference type="PROSITE" id="PS50970">
    <property type="entry name" value="HCY"/>
    <property type="match status" value="1"/>
</dbReference>
<gene>
    <name evidence="7" type="ORF">LODBEIA_P04570</name>
</gene>
<evidence type="ECO:0000256" key="5">
    <source>
        <dbReference type="PROSITE-ProRule" id="PRU00333"/>
    </source>
</evidence>
<sequence>MSSSDVFPKKSGVVVIDGALGTELEKLIEPSAPYLPSKSPLWSGQVLIDAPQLVKQVHQNYIEAGADLILTSTYQASYASLKKHTKLTDEQIHDVWQRSIDVVKEAKADSRKTDAIIAGSVGPYAAYLANGSEYTGDYGNVTDDELVAFHKPLVGFFLKNNAVDVIIFETIPNFQEFRVVTRLMKELQSSRKPYFRSITCQNSDNLTDGTPLSTVRDYADTNRGVGERKVLGINCVDYTLVPGIMDKFTGFGFYVYPNLGFQYDADAHQFIAKEGRSETSWKEFVQALSANPDVVGIGGCCNTGVQEIKDIADVLKK</sequence>
<protein>
    <recommendedName>
        <fullName evidence="6">Hcy-binding domain-containing protein</fullName>
    </recommendedName>
</protein>
<dbReference type="Gene3D" id="3.20.20.330">
    <property type="entry name" value="Homocysteine-binding-like domain"/>
    <property type="match status" value="1"/>
</dbReference>
<dbReference type="PANTHER" id="PTHR46015:SF1">
    <property type="entry name" value="HOMOCYSTEINE S-METHYLTRANSFERASE-LIKE ISOFORM 1"/>
    <property type="match status" value="1"/>
</dbReference>
<keyword evidence="3 5" id="KW-0479">Metal-binding</keyword>
<dbReference type="GeneID" id="92205653"/>
<dbReference type="InterPro" id="IPR003726">
    <property type="entry name" value="HCY_dom"/>
</dbReference>
<reference evidence="7 8" key="1">
    <citation type="submission" date="2024-03" db="EMBL/GenBank/DDBJ databases">
        <authorList>
            <person name="Brejova B."/>
        </authorList>
    </citation>
    <scope>NUCLEOTIDE SEQUENCE [LARGE SCALE GENOMIC DNA]</scope>
    <source>
        <strain evidence="7 8">CBS 14171</strain>
    </source>
</reference>
<keyword evidence="2 5" id="KW-0808">Transferase</keyword>
<evidence type="ECO:0000259" key="6">
    <source>
        <dbReference type="PROSITE" id="PS50970"/>
    </source>
</evidence>
<keyword evidence="8" id="KW-1185">Reference proteome</keyword>
<dbReference type="Pfam" id="PF02574">
    <property type="entry name" value="S-methyl_trans"/>
    <property type="match status" value="1"/>
</dbReference>
<feature type="domain" description="Hcy-binding" evidence="6">
    <location>
        <begin position="2"/>
        <end position="315"/>
    </location>
</feature>
<dbReference type="NCBIfam" id="NF007020">
    <property type="entry name" value="PRK09485.1"/>
    <property type="match status" value="1"/>
</dbReference>
<evidence type="ECO:0000256" key="2">
    <source>
        <dbReference type="ARBA" id="ARBA00022679"/>
    </source>
</evidence>
<keyword evidence="1 5" id="KW-0489">Methyltransferase</keyword>
<evidence type="ECO:0000256" key="4">
    <source>
        <dbReference type="ARBA" id="ARBA00022833"/>
    </source>
</evidence>
<dbReference type="InterPro" id="IPR036589">
    <property type="entry name" value="HCY_dom_sf"/>
</dbReference>
<feature type="binding site" evidence="5">
    <location>
        <position position="301"/>
    </location>
    <ligand>
        <name>Zn(2+)</name>
        <dbReference type="ChEBI" id="CHEBI:29105"/>
    </ligand>
</feature>
<evidence type="ECO:0000256" key="1">
    <source>
        <dbReference type="ARBA" id="ARBA00022603"/>
    </source>
</evidence>
<comment type="cofactor">
    <cofactor evidence="5">
        <name>Zn(2+)</name>
        <dbReference type="ChEBI" id="CHEBI:29105"/>
    </cofactor>
</comment>
<dbReference type="SUPFAM" id="SSF82282">
    <property type="entry name" value="Homocysteine S-methyltransferase"/>
    <property type="match status" value="1"/>
</dbReference>
<evidence type="ECO:0000256" key="3">
    <source>
        <dbReference type="ARBA" id="ARBA00022723"/>
    </source>
</evidence>
<dbReference type="EMBL" id="OZ022405">
    <property type="protein sequence ID" value="CAK9435756.1"/>
    <property type="molecule type" value="Genomic_DNA"/>
</dbReference>
<evidence type="ECO:0000313" key="7">
    <source>
        <dbReference type="EMBL" id="CAK9435756.1"/>
    </source>
</evidence>
<dbReference type="InterPro" id="IPR051486">
    <property type="entry name" value="Hcy_S-methyltransferase"/>
</dbReference>
<dbReference type="RefSeq" id="XP_066827395.1">
    <property type="nucleotide sequence ID" value="XM_066974805.1"/>
</dbReference>
<name>A0ABP0ZDI3_9ASCO</name>
<organism evidence="7 8">
    <name type="scientific">Lodderomyces beijingensis</name>
    <dbReference type="NCBI Taxonomy" id="1775926"/>
    <lineage>
        <taxon>Eukaryota</taxon>
        <taxon>Fungi</taxon>
        <taxon>Dikarya</taxon>
        <taxon>Ascomycota</taxon>
        <taxon>Saccharomycotina</taxon>
        <taxon>Pichiomycetes</taxon>
        <taxon>Debaryomycetaceae</taxon>
        <taxon>Candida/Lodderomyces clade</taxon>
        <taxon>Lodderomyces</taxon>
    </lineage>
</organism>
<keyword evidence="4 5" id="KW-0862">Zinc</keyword>
<feature type="binding site" evidence="5">
    <location>
        <position position="235"/>
    </location>
    <ligand>
        <name>Zn(2+)</name>
        <dbReference type="ChEBI" id="CHEBI:29105"/>
    </ligand>
</feature>
<accession>A0ABP0ZDI3</accession>
<dbReference type="PANTHER" id="PTHR46015">
    <property type="entry name" value="ZGC:172121"/>
    <property type="match status" value="1"/>
</dbReference>
<feature type="binding site" evidence="5">
    <location>
        <position position="300"/>
    </location>
    <ligand>
        <name>Zn(2+)</name>
        <dbReference type="ChEBI" id="CHEBI:29105"/>
    </ligand>
</feature>
<proteinExistence type="predicted"/>